<evidence type="ECO:0000256" key="1">
    <source>
        <dbReference type="ARBA" id="ARBA00004741"/>
    </source>
</evidence>
<dbReference type="CDD" id="cd04905">
    <property type="entry name" value="ACT_CM-PDT"/>
    <property type="match status" value="1"/>
</dbReference>
<keyword evidence="4 10" id="KW-0028">Amino-acid biosynthesis</keyword>
<dbReference type="InterPro" id="IPR008242">
    <property type="entry name" value="Chor_mutase/pphenate_deHydtase"/>
</dbReference>
<evidence type="ECO:0000256" key="3">
    <source>
        <dbReference type="ARBA" id="ARBA00021872"/>
    </source>
</evidence>
<evidence type="ECO:0000313" key="14">
    <source>
        <dbReference type="Proteomes" id="UP000037688"/>
    </source>
</evidence>
<dbReference type="InterPro" id="IPR018528">
    <property type="entry name" value="Preph_deHydtase_CS"/>
</dbReference>
<protein>
    <recommendedName>
        <fullName evidence="3 10">Prephenate dehydratase</fullName>
        <shortName evidence="10">PDT</shortName>
        <ecNumber evidence="2 10">4.2.1.51</ecNumber>
    </recommendedName>
</protein>
<dbReference type="OrthoDB" id="9802281at2"/>
<dbReference type="PROSITE" id="PS51171">
    <property type="entry name" value="PREPHENATE_DEHYDR_3"/>
    <property type="match status" value="1"/>
</dbReference>
<feature type="site" description="Essential for prephenate dehydratase activity" evidence="9">
    <location>
        <position position="183"/>
    </location>
</feature>
<evidence type="ECO:0000259" key="11">
    <source>
        <dbReference type="PROSITE" id="PS51171"/>
    </source>
</evidence>
<name>A0A0M9BLF7_9BACL</name>
<dbReference type="AlphaFoldDB" id="A0A0M9BLF7"/>
<comment type="catalytic activity">
    <reaction evidence="8 10">
        <text>prephenate + H(+) = 3-phenylpyruvate + CO2 + H2O</text>
        <dbReference type="Rhea" id="RHEA:21648"/>
        <dbReference type="ChEBI" id="CHEBI:15377"/>
        <dbReference type="ChEBI" id="CHEBI:15378"/>
        <dbReference type="ChEBI" id="CHEBI:16526"/>
        <dbReference type="ChEBI" id="CHEBI:18005"/>
        <dbReference type="ChEBI" id="CHEBI:29934"/>
        <dbReference type="EC" id="4.2.1.51"/>
    </reaction>
</comment>
<dbReference type="FunFam" id="3.30.70.260:FF:000012">
    <property type="entry name" value="Prephenate dehydratase"/>
    <property type="match status" value="1"/>
</dbReference>
<organism evidence="13 14">
    <name type="scientific">Paenibacillus xylanivorans</name>
    <dbReference type="NCBI Taxonomy" id="1705561"/>
    <lineage>
        <taxon>Bacteria</taxon>
        <taxon>Bacillati</taxon>
        <taxon>Bacillota</taxon>
        <taxon>Bacilli</taxon>
        <taxon>Bacillales</taxon>
        <taxon>Paenibacillaceae</taxon>
        <taxon>Paenibacillus</taxon>
    </lineage>
</organism>
<dbReference type="EMBL" id="LITU01000075">
    <property type="protein sequence ID" value="KOY13846.1"/>
    <property type="molecule type" value="Genomic_DNA"/>
</dbReference>
<dbReference type="Gene3D" id="3.40.190.10">
    <property type="entry name" value="Periplasmic binding protein-like II"/>
    <property type="match status" value="2"/>
</dbReference>
<dbReference type="PIRSF" id="PIRSF001500">
    <property type="entry name" value="Chor_mut_pdt_Ppr"/>
    <property type="match status" value="1"/>
</dbReference>
<reference evidence="13 14" key="1">
    <citation type="submission" date="2015-08" db="EMBL/GenBank/DDBJ databases">
        <title>Draft genome sequence of cellulolytic and xylanolytic Paenibacillus sp. A59, isolated from a decaying forest soil from Patagonia, Argentina.</title>
        <authorList>
            <person name="Ghio S."/>
            <person name="Caceres A.M."/>
            <person name="Talia P."/>
            <person name="Grasso D."/>
            <person name="Campos E."/>
        </authorList>
    </citation>
    <scope>NUCLEOTIDE SEQUENCE [LARGE SCALE GENOMIC DNA]</scope>
    <source>
        <strain evidence="13 14">A59</strain>
    </source>
</reference>
<dbReference type="PROSITE" id="PS51671">
    <property type="entry name" value="ACT"/>
    <property type="match status" value="1"/>
</dbReference>
<dbReference type="SUPFAM" id="SSF55021">
    <property type="entry name" value="ACT-like"/>
    <property type="match status" value="1"/>
</dbReference>
<keyword evidence="5 10" id="KW-0057">Aromatic amino acid biosynthesis</keyword>
<evidence type="ECO:0000256" key="9">
    <source>
        <dbReference type="PIRSR" id="PIRSR001500-2"/>
    </source>
</evidence>
<evidence type="ECO:0000256" key="7">
    <source>
        <dbReference type="ARBA" id="ARBA00023239"/>
    </source>
</evidence>
<keyword evidence="7 10" id="KW-0456">Lyase</keyword>
<dbReference type="RefSeq" id="WP_053783082.1">
    <property type="nucleotide sequence ID" value="NZ_LITU01000075.1"/>
</dbReference>
<dbReference type="UniPathway" id="UPA00121">
    <property type="reaction ID" value="UER00345"/>
</dbReference>
<dbReference type="InterPro" id="IPR002912">
    <property type="entry name" value="ACT_dom"/>
</dbReference>
<comment type="caution">
    <text evidence="13">The sequence shown here is derived from an EMBL/GenBank/DDBJ whole genome shotgun (WGS) entry which is preliminary data.</text>
</comment>
<evidence type="ECO:0000256" key="8">
    <source>
        <dbReference type="ARBA" id="ARBA00047848"/>
    </source>
</evidence>
<sequence length="293" mass="32603">MKRIAVLPEGSVSHEAVDFLFNGEPLELLHSKLISDVFRATDSGKSQYSVIPIENTIEGSVSLHMDWLVNEVDIPMQAEWVYPSIQNVIGHGSEFRTESGEYDFGKITKIMSHPVAIPQCQNFIRLHSPGADLEGVNSTAEAVEIVKKNPGKGWVAIGTRLAAQKHGLDIMAERVTDHDNNYTRFVLIGHEPVQISREPDHVKTSLLVTLPEDAPGALHQVLSAFAWRKLNLTRLESRPTKKRLGSYYFYIDVEESADSVLLTAAMAEIEALNCQVRVLGSYPCYTYPSLKTT</sequence>
<dbReference type="InterPro" id="IPR045865">
    <property type="entry name" value="ACT-like_dom_sf"/>
</dbReference>
<dbReference type="SUPFAM" id="SSF53850">
    <property type="entry name" value="Periplasmic binding protein-like II"/>
    <property type="match status" value="1"/>
</dbReference>
<dbReference type="Proteomes" id="UP000037688">
    <property type="component" value="Unassembled WGS sequence"/>
</dbReference>
<feature type="domain" description="Prephenate dehydratase" evidence="11">
    <location>
        <begin position="2"/>
        <end position="190"/>
    </location>
</feature>
<evidence type="ECO:0000256" key="5">
    <source>
        <dbReference type="ARBA" id="ARBA00023141"/>
    </source>
</evidence>
<dbReference type="CDD" id="cd13633">
    <property type="entry name" value="PBP2_Sa-PDT_like"/>
    <property type="match status" value="1"/>
</dbReference>
<dbReference type="Pfam" id="PF01842">
    <property type="entry name" value="ACT"/>
    <property type="match status" value="1"/>
</dbReference>
<dbReference type="PANTHER" id="PTHR21022">
    <property type="entry name" value="PREPHENATE DEHYDRATASE P PROTEIN"/>
    <property type="match status" value="1"/>
</dbReference>
<dbReference type="InterPro" id="IPR001086">
    <property type="entry name" value="Preph_deHydtase"/>
</dbReference>
<evidence type="ECO:0000259" key="12">
    <source>
        <dbReference type="PROSITE" id="PS51671"/>
    </source>
</evidence>
<accession>A0A0M9BLF7</accession>
<dbReference type="PROSITE" id="PS00858">
    <property type="entry name" value="PREPHENATE_DEHYDR_2"/>
    <property type="match status" value="1"/>
</dbReference>
<feature type="domain" description="ACT" evidence="12">
    <location>
        <begin position="206"/>
        <end position="283"/>
    </location>
</feature>
<comment type="pathway">
    <text evidence="1 10">Amino-acid biosynthesis; L-phenylalanine biosynthesis; phenylpyruvate from prephenate: step 1/1.</text>
</comment>
<dbReference type="NCBIfam" id="NF008865">
    <property type="entry name" value="PRK11898.1"/>
    <property type="match status" value="1"/>
</dbReference>
<keyword evidence="14" id="KW-1185">Reference proteome</keyword>
<evidence type="ECO:0000256" key="4">
    <source>
        <dbReference type="ARBA" id="ARBA00022605"/>
    </source>
</evidence>
<dbReference type="GO" id="GO:0004664">
    <property type="term" value="F:prephenate dehydratase activity"/>
    <property type="evidence" value="ECO:0007669"/>
    <property type="project" value="UniProtKB-UniRule"/>
</dbReference>
<dbReference type="GO" id="GO:0009094">
    <property type="term" value="P:L-phenylalanine biosynthetic process"/>
    <property type="evidence" value="ECO:0007669"/>
    <property type="project" value="UniProtKB-UniPathway"/>
</dbReference>
<evidence type="ECO:0000256" key="2">
    <source>
        <dbReference type="ARBA" id="ARBA00013147"/>
    </source>
</evidence>
<evidence type="ECO:0000313" key="13">
    <source>
        <dbReference type="EMBL" id="KOY13846.1"/>
    </source>
</evidence>
<dbReference type="Pfam" id="PF00800">
    <property type="entry name" value="PDT"/>
    <property type="match status" value="1"/>
</dbReference>
<dbReference type="PANTHER" id="PTHR21022:SF19">
    <property type="entry name" value="PREPHENATE DEHYDRATASE-RELATED"/>
    <property type="match status" value="1"/>
</dbReference>
<dbReference type="EC" id="4.2.1.51" evidence="2 10"/>
<dbReference type="GO" id="GO:0005737">
    <property type="term" value="C:cytoplasm"/>
    <property type="evidence" value="ECO:0007669"/>
    <property type="project" value="TreeGrafter"/>
</dbReference>
<gene>
    <name evidence="10" type="primary">pheA</name>
    <name evidence="13" type="ORF">AMS66_23335</name>
</gene>
<evidence type="ECO:0000256" key="6">
    <source>
        <dbReference type="ARBA" id="ARBA00023222"/>
    </source>
</evidence>
<evidence type="ECO:0000256" key="10">
    <source>
        <dbReference type="RuleBase" id="RU361254"/>
    </source>
</evidence>
<keyword evidence="6 10" id="KW-0584">Phenylalanine biosynthesis</keyword>
<dbReference type="Gene3D" id="3.30.70.260">
    <property type="match status" value="1"/>
</dbReference>
<proteinExistence type="predicted"/>
<dbReference type="PATRIC" id="fig|1705561.3.peg.4889"/>